<organism evidence="2">
    <name type="scientific">Yersinia pseudotuberculosis</name>
    <dbReference type="NCBI Taxonomy" id="633"/>
    <lineage>
        <taxon>Bacteria</taxon>
        <taxon>Pseudomonadati</taxon>
        <taxon>Pseudomonadota</taxon>
        <taxon>Gammaproteobacteria</taxon>
        <taxon>Enterobacterales</taxon>
        <taxon>Yersiniaceae</taxon>
        <taxon>Yersinia</taxon>
    </lineage>
</organism>
<dbReference type="GO" id="GO:0016758">
    <property type="term" value="F:hexosyltransferase activity"/>
    <property type="evidence" value="ECO:0007669"/>
    <property type="project" value="UniProtKB-ARBA"/>
</dbReference>
<name>A0A141AXW0_YERPU</name>
<evidence type="ECO:0000259" key="1">
    <source>
        <dbReference type="Pfam" id="PF00535"/>
    </source>
</evidence>
<dbReference type="Gene3D" id="3.90.550.10">
    <property type="entry name" value="Spore Coat Polysaccharide Biosynthesis Protein SpsA, Chain A"/>
    <property type="match status" value="1"/>
</dbReference>
<protein>
    <submittedName>
        <fullName evidence="2">WbyP</fullName>
    </submittedName>
</protein>
<feature type="domain" description="Glycosyltransferase 2-like" evidence="1">
    <location>
        <begin position="12"/>
        <end position="170"/>
    </location>
</feature>
<dbReference type="SUPFAM" id="SSF53448">
    <property type="entry name" value="Nucleotide-diphospho-sugar transferases"/>
    <property type="match status" value="1"/>
</dbReference>
<proteinExistence type="predicted"/>
<sequence>MIMGMIMIKMVSICIPSLNRSVYLLKTLKSIYEQESHNLCFEVCISNNASTDDYSIIEEYVEKIKESHGNVIYISHEKQIPIDEHHHYVTNMARGDYIYFLGDDDCFYPDAFNKISKLLEENDLDLAIFNGAKIDENNKFIGRVLSLPDKKYEDLESAFLDLKDKSPFGAILVKKEYLSNNYFKLLYGTSHAYCCFWLNMMNHKEWFFTIIIPDFRCVQLRRLKKNYSRVDVFYHEIAFYIETFYANVNSDKAKEIIRIFREEHNKKIYSIPFMAYMLYHGTKLSQLKNSSPGKPFFFFKKLISRILAINPIYDFAHSFYFKIIKK</sequence>
<dbReference type="PANTHER" id="PTHR22916">
    <property type="entry name" value="GLYCOSYLTRANSFERASE"/>
    <property type="match status" value="1"/>
</dbReference>
<evidence type="ECO:0000313" key="2">
    <source>
        <dbReference type="EMBL" id="AKA20946.1"/>
    </source>
</evidence>
<dbReference type="InterPro" id="IPR029044">
    <property type="entry name" value="Nucleotide-diphossugar_trans"/>
</dbReference>
<gene>
    <name evidence="2" type="primary">wbyP</name>
</gene>
<dbReference type="AlphaFoldDB" id="A0A141AXW0"/>
<reference evidence="2" key="1">
    <citation type="submission" date="2014-02" db="EMBL/GenBank/DDBJ databases">
        <title>O-specific polysaccharides of Yersinia pseudotuberculosis.</title>
        <authorList>
            <person name="Kenyon J.J."/>
            <person name="Reeves P.R."/>
        </authorList>
    </citation>
    <scope>NUCLEOTIDE SEQUENCE</scope>
    <source>
        <strain evidence="2">H713/86</strain>
    </source>
</reference>
<dbReference type="EMBL" id="KJ504354">
    <property type="protein sequence ID" value="AKA20946.1"/>
    <property type="molecule type" value="Genomic_DNA"/>
</dbReference>
<dbReference type="InterPro" id="IPR001173">
    <property type="entry name" value="Glyco_trans_2-like"/>
</dbReference>
<accession>A0A141AXW0</accession>
<dbReference type="CDD" id="cd00761">
    <property type="entry name" value="Glyco_tranf_GTA_type"/>
    <property type="match status" value="1"/>
</dbReference>
<dbReference type="PANTHER" id="PTHR22916:SF3">
    <property type="entry name" value="UDP-GLCNAC:BETAGAL BETA-1,3-N-ACETYLGLUCOSAMINYLTRANSFERASE-LIKE PROTEIN 1"/>
    <property type="match status" value="1"/>
</dbReference>
<dbReference type="Pfam" id="PF00535">
    <property type="entry name" value="Glycos_transf_2"/>
    <property type="match status" value="1"/>
</dbReference>